<dbReference type="PANTHER" id="PTHR36702:SF1">
    <property type="entry name" value="HOLLIDAY JUNCTION RESOLVASE"/>
    <property type="match status" value="1"/>
</dbReference>
<comment type="caution">
    <text evidence="1">The sequence shown here is derived from an EMBL/GenBank/DDBJ whole genome shotgun (WGS) entry which is preliminary data.</text>
</comment>
<evidence type="ECO:0000313" key="2">
    <source>
        <dbReference type="Proteomes" id="UP001163823"/>
    </source>
</evidence>
<proteinExistence type="predicted"/>
<dbReference type="InterPro" id="IPR027902">
    <property type="entry name" value="DUF4487"/>
</dbReference>
<dbReference type="Proteomes" id="UP001163823">
    <property type="component" value="Chromosome 2"/>
</dbReference>
<name>A0AAD7QE70_QUISA</name>
<dbReference type="AlphaFoldDB" id="A0AAD7QE70"/>
<reference evidence="1" key="1">
    <citation type="journal article" date="2023" name="Science">
        <title>Elucidation of the pathway for biosynthesis of saponin adjuvants from the soapbark tree.</title>
        <authorList>
            <person name="Reed J."/>
            <person name="Orme A."/>
            <person name="El-Demerdash A."/>
            <person name="Owen C."/>
            <person name="Martin L.B.B."/>
            <person name="Misra R.C."/>
            <person name="Kikuchi S."/>
            <person name="Rejzek M."/>
            <person name="Martin A.C."/>
            <person name="Harkess A."/>
            <person name="Leebens-Mack J."/>
            <person name="Louveau T."/>
            <person name="Stephenson M.J."/>
            <person name="Osbourn A."/>
        </authorList>
    </citation>
    <scope>NUCLEOTIDE SEQUENCE</scope>
    <source>
        <strain evidence="1">S10</strain>
    </source>
</reference>
<evidence type="ECO:0000313" key="1">
    <source>
        <dbReference type="EMBL" id="KAJ7979694.1"/>
    </source>
</evidence>
<dbReference type="Pfam" id="PF14868">
    <property type="entry name" value="DUF4487"/>
    <property type="match status" value="1"/>
</dbReference>
<dbReference type="PANTHER" id="PTHR36702">
    <property type="entry name" value="HOLLIDAY JUNCTION RESOLVASE"/>
    <property type="match status" value="1"/>
</dbReference>
<dbReference type="KEGG" id="qsa:O6P43_003062"/>
<dbReference type="EMBL" id="JARAOO010000002">
    <property type="protein sequence ID" value="KAJ7979694.1"/>
    <property type="molecule type" value="Genomic_DNA"/>
</dbReference>
<accession>A0AAD7QE70</accession>
<sequence length="918" mass="102523">MTQFLTLGIKASMWCGKHLKMTLMSIQESQEEEHSSLFFQLLLDMLRFAAASFSALAKHPVSDDKVSMDIVENFILELLNLTKISISEIKRIQTAGSEALKVIRIGIEAAIKLCEVYSESVNWEISNGKPMNVENPNNDDHVINITKCMIEKVSDIGVLAANDGGSSVAILNVSWKGVVTLLQIGKGRLALKVNVADIIVTLLLLVTEPLRCAAETWSSSLKDTISVTEAKRILVPVKFYLINAVKICSLYPCQAFMVYRKIILCVVIITTFKIGLSNDIFLRTACEVITELLEQTSFDLFKSLLNSDELKVEQKLEILDWLFTDKGEFNSSPSCPSITGCSLSSVSKVFLVGCEDMSKARTLLIGQLISFLNFLRYSVELNEDVKVGIARKLGWCLDIIVDEDVYSSILVLQFPVLYGVGKTTELVWHSLFSSVLHAFKTFIIAVSSSIAWGELESFLLENFFHPHFICSEIIMDLWCFMLRYSEAGVGNCIIDKLCSLLKLLASSESVLLPNSSLRKMARSICILLSTGAQSLVDQVYMSVVGDGRYQLSSITCLALFMEGFPLNLLSEKMKNAATRRFITGFFDFVETFDEKSTIACSSGLFGFPVFALSASLQSLKVGLSSTDASALKFLVLVIRSYKFSMDEAIKDHYRKLLSEMLGIISTMNHLYRCGEIEEVILELESLFISGPVATDTLLYKCKPDLALFMAGLSHMDMSERDESPKNCAVWELYHMLLKEQHWAFAHLAITAFGYFAARTNCNQLWRFVPQDAALSYDLISGKEADTDRFMSELKTFLGKEMALLTITPSSQQLELLEQEGMELKEIVRKFSNSINAEAVACQSMDVDSEKQSNRKRKLPDGISRGVELLHSGLKIIGDGLSEWQLNQFESTELHEIFLTHFSCLKDAVTHFVGLARTS</sequence>
<keyword evidence="2" id="KW-1185">Reference proteome</keyword>
<gene>
    <name evidence="1" type="ORF">O6P43_003062</name>
</gene>
<protein>
    <submittedName>
        <fullName evidence="1">Holliday junction resolvase</fullName>
    </submittedName>
</protein>
<organism evidence="1 2">
    <name type="scientific">Quillaja saponaria</name>
    <name type="common">Soap bark tree</name>
    <dbReference type="NCBI Taxonomy" id="32244"/>
    <lineage>
        <taxon>Eukaryota</taxon>
        <taxon>Viridiplantae</taxon>
        <taxon>Streptophyta</taxon>
        <taxon>Embryophyta</taxon>
        <taxon>Tracheophyta</taxon>
        <taxon>Spermatophyta</taxon>
        <taxon>Magnoliopsida</taxon>
        <taxon>eudicotyledons</taxon>
        <taxon>Gunneridae</taxon>
        <taxon>Pentapetalae</taxon>
        <taxon>rosids</taxon>
        <taxon>fabids</taxon>
        <taxon>Fabales</taxon>
        <taxon>Quillajaceae</taxon>
        <taxon>Quillaja</taxon>
    </lineage>
</organism>